<dbReference type="EMBL" id="AEGP01000030">
    <property type="protein sequence ID" value="EGG42349.1"/>
    <property type="molecule type" value="Genomic_DNA"/>
</dbReference>
<evidence type="ECO:0000259" key="1">
    <source>
        <dbReference type="Pfam" id="PF18549"/>
    </source>
</evidence>
<comment type="caution">
    <text evidence="2">The sequence shown here is derived from an EMBL/GenBank/DDBJ whole genome shotgun (WGS) entry which is preliminary data.</text>
</comment>
<dbReference type="HOGENOM" id="CLU_2747978_0_0_2"/>
<protein>
    <recommendedName>
        <fullName evidence="1">Nitrosopumilus output domain-containing protein</fullName>
    </recommendedName>
</protein>
<reference evidence="2" key="1">
    <citation type="journal article" date="2011" name="PLoS ONE">
        <title>Genome of a low-salinity ammonia-oxidizing archaeon determined by single-cell and metagenomic analysis.</title>
        <authorList>
            <person name="Blainey P.C."/>
            <person name="Mosier A.C."/>
            <person name="Potanina A."/>
            <person name="Francis C.A."/>
            <person name="Quake S.R."/>
        </authorList>
    </citation>
    <scope>NUCLEOTIDE SEQUENCE [LARGE SCALE GENOMIC DNA]</scope>
    <source>
        <strain evidence="2">SFB1</strain>
    </source>
</reference>
<dbReference type="InterPro" id="IPR041213">
    <property type="entry name" value="NitrOD1"/>
</dbReference>
<gene>
    <name evidence="2" type="ORF">Nlim_0794</name>
</gene>
<accession>F3KJY5</accession>
<evidence type="ECO:0000313" key="2">
    <source>
        <dbReference type="EMBL" id="EGG42349.1"/>
    </source>
</evidence>
<feature type="domain" description="Nitrosopumilus output" evidence="1">
    <location>
        <begin position="1"/>
        <end position="67"/>
    </location>
</feature>
<proteinExistence type="predicted"/>
<name>F3KJY5_9ARCH</name>
<dbReference type="AlphaFoldDB" id="F3KJY5"/>
<dbReference type="Proteomes" id="UP000004348">
    <property type="component" value="Chromosome"/>
</dbReference>
<dbReference type="Pfam" id="PF18549">
    <property type="entry name" value="NitrOD1"/>
    <property type="match status" value="1"/>
</dbReference>
<organism evidence="2">
    <name type="scientific">Candidatus Nitrosarchaeum limnium SFB1</name>
    <dbReference type="NCBI Taxonomy" id="886738"/>
    <lineage>
        <taxon>Archaea</taxon>
        <taxon>Nitrososphaerota</taxon>
        <taxon>Nitrososphaeria</taxon>
        <taxon>Nitrosopumilales</taxon>
        <taxon>Nitrosopumilaceae</taxon>
        <taxon>Nitrosarchaeum</taxon>
    </lineage>
</organism>
<sequence>MSNAVLIRYKLKGDKQYTTCVVTRIQYENFKILPVVKECEIVQRYVGITGDQIEHANQTLGEAIRKEIKC</sequence>